<evidence type="ECO:0000313" key="3">
    <source>
        <dbReference type="Proteomes" id="UP000265864"/>
    </source>
</evidence>
<accession>A0A8E4DF86</accession>
<organism evidence="2 3">
    <name type="scientific">Yersinia rochesterensis</name>
    <dbReference type="NCBI Taxonomy" id="1604335"/>
    <lineage>
        <taxon>Bacteria</taxon>
        <taxon>Pseudomonadati</taxon>
        <taxon>Pseudomonadota</taxon>
        <taxon>Gammaproteobacteria</taxon>
        <taxon>Enterobacterales</taxon>
        <taxon>Yersiniaceae</taxon>
        <taxon>Yersinia</taxon>
    </lineage>
</organism>
<dbReference type="EMBL" id="CP032483">
    <property type="protein sequence ID" value="AYD46132.1"/>
    <property type="molecule type" value="Genomic_DNA"/>
</dbReference>
<dbReference type="RefSeq" id="WP_120011658.1">
    <property type="nucleotide sequence ID" value="NZ_CP032483.1"/>
</dbReference>
<protein>
    <recommendedName>
        <fullName evidence="4">DNA-binding protein</fullName>
    </recommendedName>
</protein>
<keyword evidence="1" id="KW-0175">Coiled coil</keyword>
<proteinExistence type="predicted"/>
<evidence type="ECO:0000313" key="2">
    <source>
        <dbReference type="EMBL" id="AYD46132.1"/>
    </source>
</evidence>
<dbReference type="AlphaFoldDB" id="A0A8E4DF86"/>
<sequence length="152" mass="17700">MAENLNLSDSAKAVGLSRKTLYTHIKEGKVSVTRYEGKRCIAVSELLRVYGNIDISAIQRVNTRLQPEKATSLRKKDTEVILSRLQEIQEDNNILRKEMQLLRETTQQLLTDQEQRRKEAENAVATRKENEALLLELENLKKRGWWRRILGR</sequence>
<gene>
    <name evidence="2" type="ORF">DXZ79_20555</name>
</gene>
<evidence type="ECO:0008006" key="4">
    <source>
        <dbReference type="Google" id="ProtNLM"/>
    </source>
</evidence>
<dbReference type="Proteomes" id="UP000265864">
    <property type="component" value="Plasmid pUnnamed1"/>
</dbReference>
<feature type="coiled-coil region" evidence="1">
    <location>
        <begin position="85"/>
        <end position="143"/>
    </location>
</feature>
<keyword evidence="2" id="KW-0614">Plasmid</keyword>
<name>A0A8E4DF86_9GAMM</name>
<reference evidence="2 3" key="1">
    <citation type="submission" date="2018-09" db="EMBL/GenBank/DDBJ databases">
        <title>Yersinia kristensenii subsp. rochesterensis subsp. nov., Isolated from Human Feces.</title>
        <authorList>
            <person name="Cunningham S.A."/>
            <person name="Jeraldo P."/>
            <person name="Patel R."/>
        </authorList>
    </citation>
    <scope>NUCLEOTIDE SEQUENCE [LARGE SCALE GENOMIC DNA]</scope>
    <source>
        <strain evidence="3">ATCC BAA-2637</strain>
        <plasmid evidence="3">punnamed1</plasmid>
    </source>
</reference>
<dbReference type="GeneID" id="82553117"/>
<geneLocation type="plasmid" evidence="3">
    <name>punnamed1</name>
</geneLocation>
<evidence type="ECO:0000256" key="1">
    <source>
        <dbReference type="SAM" id="Coils"/>
    </source>
</evidence>